<geneLocation type="chloroplast" evidence="9"/>
<dbReference type="SUPFAM" id="SSF55257">
    <property type="entry name" value="RBP11-like subunits of RNA polymerase"/>
    <property type="match status" value="1"/>
</dbReference>
<keyword evidence="5" id="KW-0548">Nucleotidyltransferase</keyword>
<dbReference type="GO" id="GO:0003899">
    <property type="term" value="F:DNA-directed RNA polymerase activity"/>
    <property type="evidence" value="ECO:0007669"/>
    <property type="project" value="UniProtKB-EC"/>
</dbReference>
<comment type="similarity">
    <text evidence="1">Belongs to the RNA polymerase alpha chain family.</text>
</comment>
<dbReference type="SUPFAM" id="SSF56553">
    <property type="entry name" value="Insert subdomain of RNA polymerase alpha subunit"/>
    <property type="match status" value="1"/>
</dbReference>
<evidence type="ECO:0000256" key="1">
    <source>
        <dbReference type="ARBA" id="ARBA00007123"/>
    </source>
</evidence>
<dbReference type="GO" id="GO:0006351">
    <property type="term" value="P:DNA-templated transcription"/>
    <property type="evidence" value="ECO:0007669"/>
    <property type="project" value="InterPro"/>
</dbReference>
<gene>
    <name evidence="9" type="primary">rpoA</name>
</gene>
<dbReference type="GO" id="GO:0000428">
    <property type="term" value="C:DNA-directed RNA polymerase complex"/>
    <property type="evidence" value="ECO:0007669"/>
    <property type="project" value="UniProtKB-KW"/>
</dbReference>
<proteinExistence type="inferred from homology"/>
<evidence type="ECO:0000313" key="9">
    <source>
        <dbReference type="EMBL" id="QEG58232.1"/>
    </source>
</evidence>
<feature type="domain" description="DNA-directed RNA polymerase RpoA/D/Rpb3-type" evidence="8">
    <location>
        <begin position="21"/>
        <end position="229"/>
    </location>
</feature>
<keyword evidence="3 9" id="KW-0240">DNA-directed RNA polymerase</keyword>
<dbReference type="EMBL" id="MH784528">
    <property type="protein sequence ID" value="QEG58232.1"/>
    <property type="molecule type" value="Genomic_DNA"/>
</dbReference>
<evidence type="ECO:0000256" key="5">
    <source>
        <dbReference type="ARBA" id="ARBA00022695"/>
    </source>
</evidence>
<dbReference type="InterPro" id="IPR011263">
    <property type="entry name" value="DNA-dir_RNA_pol_RpoA/D/Rpb3"/>
</dbReference>
<organism evidence="9">
    <name type="scientific">Laminaria solidungula</name>
    <dbReference type="NCBI Taxonomy" id="309363"/>
    <lineage>
        <taxon>Eukaryota</taxon>
        <taxon>Sar</taxon>
        <taxon>Stramenopiles</taxon>
        <taxon>Ochrophyta</taxon>
        <taxon>PX clade</taxon>
        <taxon>Phaeophyceae</taxon>
        <taxon>Laminariales</taxon>
        <taxon>Laminariaceae</taxon>
        <taxon>Laminaria</taxon>
    </lineage>
</organism>
<dbReference type="InterPro" id="IPR036603">
    <property type="entry name" value="RBP11-like"/>
</dbReference>
<evidence type="ECO:0000256" key="3">
    <source>
        <dbReference type="ARBA" id="ARBA00022478"/>
    </source>
</evidence>
<evidence type="ECO:0000256" key="7">
    <source>
        <dbReference type="ARBA" id="ARBA00048552"/>
    </source>
</evidence>
<dbReference type="Pfam" id="PF03118">
    <property type="entry name" value="RNA_pol_A_CTD"/>
    <property type="match status" value="1"/>
</dbReference>
<dbReference type="Gene3D" id="1.10.150.20">
    <property type="entry name" value="5' to 3' exonuclease, C-terminal subdomain"/>
    <property type="match status" value="1"/>
</dbReference>
<dbReference type="GeneID" id="41795819"/>
<dbReference type="GO" id="GO:0003677">
    <property type="term" value="F:DNA binding"/>
    <property type="evidence" value="ECO:0007669"/>
    <property type="project" value="InterPro"/>
</dbReference>
<evidence type="ECO:0000259" key="8">
    <source>
        <dbReference type="SMART" id="SM00662"/>
    </source>
</evidence>
<dbReference type="GO" id="GO:0005737">
    <property type="term" value="C:cytoplasm"/>
    <property type="evidence" value="ECO:0007669"/>
    <property type="project" value="UniProtKB-ARBA"/>
</dbReference>
<evidence type="ECO:0000256" key="2">
    <source>
        <dbReference type="ARBA" id="ARBA00012418"/>
    </source>
</evidence>
<dbReference type="InterPro" id="IPR011260">
    <property type="entry name" value="RNAP_asu_C"/>
</dbReference>
<sequence>MKINSKCKCVDLDLLNRNEFYGHFVFTSLEQSEGTTIGNMLRRALLSNLYGFRITGVRVAGVNNEFTPLEGVREDLLEIILNLKEIIIYDQNNTGQACYGLLKAQGPAIITAGAITLPNGIKVLNPSTHLLTISDESVIELAIKIEYGKSYILAKNQKLEGATDFIPIDSNFAPVLKVNSYIKPLPQDVENTNEELHLEIFTNGTLLPHQALIQARNMIGYMLSTITNMEFPCFDYKEIEKEKPIKKDSVSINAPLEIDKTIKKTKVKLKKETIEGIGTEIKSEKEKIEIIEKQEKEKINVSKKSTPEERLLKRVTDMESGSLKGLGLSSRIIKALNKVNINFTWDLMEYPSPNLITIEGLGPKSVEEIKNKLTLFYEPPTD</sequence>
<keyword evidence="4" id="KW-0808">Transferase</keyword>
<dbReference type="Gene3D" id="3.30.1360.10">
    <property type="entry name" value="RNA polymerase, RBP11-like subunit"/>
    <property type="match status" value="1"/>
</dbReference>
<dbReference type="InterPro" id="IPR036643">
    <property type="entry name" value="RNApol_insert_sf"/>
</dbReference>
<keyword evidence="6" id="KW-0804">Transcription</keyword>
<reference evidence="9" key="1">
    <citation type="journal article" date="2019" name="Ecol. Evol.">
        <title>Loss of a chloroplast encoded function could influence species range in kelp.</title>
        <authorList>
            <person name="Rana S."/>
            <person name="Valentin K."/>
            <person name="Bartsch I."/>
            <person name="Gloeckner G."/>
        </authorList>
    </citation>
    <scope>NUCLEOTIDE SEQUENCE</scope>
</reference>
<accession>A0A5B9RD86</accession>
<dbReference type="Pfam" id="PF01000">
    <property type="entry name" value="RNA_pol_A_bac"/>
    <property type="match status" value="1"/>
</dbReference>
<keyword evidence="9" id="KW-0150">Chloroplast</keyword>
<dbReference type="Gene3D" id="2.170.120.12">
    <property type="entry name" value="DNA-directed RNA polymerase, insert domain"/>
    <property type="match status" value="1"/>
</dbReference>
<dbReference type="InterPro" id="IPR011262">
    <property type="entry name" value="DNA-dir_RNA_pol_insert"/>
</dbReference>
<keyword evidence="9" id="KW-0934">Plastid</keyword>
<dbReference type="Pfam" id="PF01193">
    <property type="entry name" value="RNA_pol_L"/>
    <property type="match status" value="1"/>
</dbReference>
<dbReference type="RefSeq" id="YP_009691461.1">
    <property type="nucleotide sequence ID" value="NC_044690.1"/>
</dbReference>
<evidence type="ECO:0000256" key="4">
    <source>
        <dbReference type="ARBA" id="ARBA00022679"/>
    </source>
</evidence>
<evidence type="ECO:0000256" key="6">
    <source>
        <dbReference type="ARBA" id="ARBA00023163"/>
    </source>
</evidence>
<protein>
    <recommendedName>
        <fullName evidence="2">DNA-directed RNA polymerase</fullName>
        <ecNumber evidence="2">2.7.7.6</ecNumber>
    </recommendedName>
</protein>
<dbReference type="SUPFAM" id="SSF47789">
    <property type="entry name" value="C-terminal domain of RNA polymerase alpha subunit"/>
    <property type="match status" value="1"/>
</dbReference>
<dbReference type="CDD" id="cd06928">
    <property type="entry name" value="RNAP_alpha_NTD"/>
    <property type="match status" value="1"/>
</dbReference>
<comment type="catalytic activity">
    <reaction evidence="7">
        <text>RNA(n) + a ribonucleoside 5'-triphosphate = RNA(n+1) + diphosphate</text>
        <dbReference type="Rhea" id="RHEA:21248"/>
        <dbReference type="Rhea" id="RHEA-COMP:14527"/>
        <dbReference type="Rhea" id="RHEA-COMP:17342"/>
        <dbReference type="ChEBI" id="CHEBI:33019"/>
        <dbReference type="ChEBI" id="CHEBI:61557"/>
        <dbReference type="ChEBI" id="CHEBI:140395"/>
        <dbReference type="EC" id="2.7.7.6"/>
    </reaction>
</comment>
<dbReference type="AlphaFoldDB" id="A0A5B9RD86"/>
<dbReference type="GO" id="GO:0046983">
    <property type="term" value="F:protein dimerization activity"/>
    <property type="evidence" value="ECO:0007669"/>
    <property type="project" value="InterPro"/>
</dbReference>
<dbReference type="SMART" id="SM00662">
    <property type="entry name" value="RPOLD"/>
    <property type="match status" value="1"/>
</dbReference>
<dbReference type="EC" id="2.7.7.6" evidence="2"/>
<name>A0A5B9RD86_9PHAE</name>